<evidence type="ECO:0000256" key="1">
    <source>
        <dbReference type="ARBA" id="ARBA00004141"/>
    </source>
</evidence>
<accession>A0A5N7BAZ0</accession>
<dbReference type="EMBL" id="ML736202">
    <property type="protein sequence ID" value="KAE8378837.1"/>
    <property type="molecule type" value="Genomic_DNA"/>
</dbReference>
<feature type="transmembrane region" description="Helical" evidence="5">
    <location>
        <begin position="127"/>
        <end position="146"/>
    </location>
</feature>
<keyword evidence="2 5" id="KW-0812">Transmembrane</keyword>
<dbReference type="GO" id="GO:0016020">
    <property type="term" value="C:membrane"/>
    <property type="evidence" value="ECO:0007669"/>
    <property type="project" value="UniProtKB-SubCell"/>
</dbReference>
<feature type="transmembrane region" description="Helical" evidence="5">
    <location>
        <begin position="20"/>
        <end position="40"/>
    </location>
</feature>
<dbReference type="CDD" id="cd13965">
    <property type="entry name" value="PT_UbiA_3"/>
    <property type="match status" value="1"/>
</dbReference>
<organism evidence="6 7">
    <name type="scientific">Aspergillus bertholletiae</name>
    <dbReference type="NCBI Taxonomy" id="1226010"/>
    <lineage>
        <taxon>Eukaryota</taxon>
        <taxon>Fungi</taxon>
        <taxon>Dikarya</taxon>
        <taxon>Ascomycota</taxon>
        <taxon>Pezizomycotina</taxon>
        <taxon>Eurotiomycetes</taxon>
        <taxon>Eurotiomycetidae</taxon>
        <taxon>Eurotiales</taxon>
        <taxon>Aspergillaceae</taxon>
        <taxon>Aspergillus</taxon>
        <taxon>Aspergillus subgen. Circumdati</taxon>
    </lineage>
</organism>
<keyword evidence="7" id="KW-1185">Reference proteome</keyword>
<gene>
    <name evidence="6" type="ORF">BDV26DRAFT_291817</name>
</gene>
<feature type="transmembrane region" description="Helical" evidence="5">
    <location>
        <begin position="78"/>
        <end position="98"/>
    </location>
</feature>
<feature type="transmembrane region" description="Helical" evidence="5">
    <location>
        <begin position="218"/>
        <end position="239"/>
    </location>
</feature>
<evidence type="ECO:0008006" key="8">
    <source>
        <dbReference type="Google" id="ProtNLM"/>
    </source>
</evidence>
<evidence type="ECO:0000256" key="2">
    <source>
        <dbReference type="ARBA" id="ARBA00022692"/>
    </source>
</evidence>
<evidence type="ECO:0000256" key="5">
    <source>
        <dbReference type="SAM" id="Phobius"/>
    </source>
</evidence>
<dbReference type="PANTHER" id="PTHR42723">
    <property type="entry name" value="CHLOROPHYLL SYNTHASE"/>
    <property type="match status" value="1"/>
</dbReference>
<evidence type="ECO:0000256" key="4">
    <source>
        <dbReference type="ARBA" id="ARBA00023136"/>
    </source>
</evidence>
<evidence type="ECO:0000313" key="7">
    <source>
        <dbReference type="Proteomes" id="UP000326198"/>
    </source>
</evidence>
<dbReference type="Pfam" id="PF01040">
    <property type="entry name" value="UbiA"/>
    <property type="match status" value="1"/>
</dbReference>
<protein>
    <recommendedName>
        <fullName evidence="8">UbiA prenyltransferase family-domain-containing protein</fullName>
    </recommendedName>
</protein>
<proteinExistence type="predicted"/>
<dbReference type="OrthoDB" id="434972at2759"/>
<feature type="transmembrane region" description="Helical" evidence="5">
    <location>
        <begin position="46"/>
        <end position="66"/>
    </location>
</feature>
<reference evidence="6 7" key="1">
    <citation type="submission" date="2019-04" db="EMBL/GenBank/DDBJ databases">
        <title>Friends and foes A comparative genomics studyof 23 Aspergillus species from section Flavi.</title>
        <authorList>
            <consortium name="DOE Joint Genome Institute"/>
            <person name="Kjaerbolling I."/>
            <person name="Vesth T."/>
            <person name="Frisvad J.C."/>
            <person name="Nybo J.L."/>
            <person name="Theobald S."/>
            <person name="Kildgaard S."/>
            <person name="Isbrandt T."/>
            <person name="Kuo A."/>
            <person name="Sato A."/>
            <person name="Lyhne E.K."/>
            <person name="Kogle M.E."/>
            <person name="Wiebenga A."/>
            <person name="Kun R.S."/>
            <person name="Lubbers R.J."/>
            <person name="Makela M.R."/>
            <person name="Barry K."/>
            <person name="Chovatia M."/>
            <person name="Clum A."/>
            <person name="Daum C."/>
            <person name="Haridas S."/>
            <person name="He G."/>
            <person name="LaButti K."/>
            <person name="Lipzen A."/>
            <person name="Mondo S."/>
            <person name="Riley R."/>
            <person name="Salamov A."/>
            <person name="Simmons B.A."/>
            <person name="Magnuson J.K."/>
            <person name="Henrissat B."/>
            <person name="Mortensen U.H."/>
            <person name="Larsen T.O."/>
            <person name="Devries R.P."/>
            <person name="Grigoriev I.V."/>
            <person name="Machida M."/>
            <person name="Baker S.E."/>
            <person name="Andersen M.R."/>
        </authorList>
    </citation>
    <scope>NUCLEOTIDE SEQUENCE [LARGE SCALE GENOMIC DNA]</scope>
    <source>
        <strain evidence="6 7">IBT 29228</strain>
    </source>
</reference>
<feature type="transmembrane region" description="Helical" evidence="5">
    <location>
        <begin position="316"/>
        <end position="333"/>
    </location>
</feature>
<comment type="subcellular location">
    <subcellularLocation>
        <location evidence="1">Membrane</location>
        <topology evidence="1">Multi-pass membrane protein</topology>
    </subcellularLocation>
</comment>
<feature type="transmembrane region" description="Helical" evidence="5">
    <location>
        <begin position="180"/>
        <end position="198"/>
    </location>
</feature>
<dbReference type="GO" id="GO:0016765">
    <property type="term" value="F:transferase activity, transferring alkyl or aryl (other than methyl) groups"/>
    <property type="evidence" value="ECO:0007669"/>
    <property type="project" value="InterPro"/>
</dbReference>
<dbReference type="PANTHER" id="PTHR42723:SF1">
    <property type="entry name" value="CHLOROPHYLL SYNTHASE, CHLOROPLASTIC"/>
    <property type="match status" value="1"/>
</dbReference>
<evidence type="ECO:0000256" key="3">
    <source>
        <dbReference type="ARBA" id="ARBA00022989"/>
    </source>
</evidence>
<dbReference type="InterPro" id="IPR000537">
    <property type="entry name" value="UbiA_prenyltransferase"/>
</dbReference>
<evidence type="ECO:0000313" key="6">
    <source>
        <dbReference type="EMBL" id="KAE8378837.1"/>
    </source>
</evidence>
<feature type="transmembrane region" description="Helical" evidence="5">
    <location>
        <begin position="286"/>
        <end position="304"/>
    </location>
</feature>
<name>A0A5N7BAZ0_9EURO</name>
<keyword evidence="3 5" id="KW-1133">Transmembrane helix</keyword>
<dbReference type="Proteomes" id="UP000326198">
    <property type="component" value="Unassembled WGS sequence"/>
</dbReference>
<dbReference type="AlphaFoldDB" id="A0A5N7BAZ0"/>
<sequence>MANKPGMTQIIRAKNSWFQAVFRISQLVTFHSYTIFLFTYSDFKTIVAPSTIFGVINSLATGAYALDHDDVPIDLSLLACRLFRTLLWVSLVFIPFAINNQRSPSAIAEDSINKPWRPLPQKRLSPYQAQCIMYFFAALVQIHGYVHKGVGYRQSSVLLGLDIWYNNYGGADKSPVIRNLINAFGYLCFISGALEVALGQRLAFSLSSVFQAGPENYLSQWLLIIWGIIFTTVHLQDLYDQEGDAARGRRTMPLVVGDGAARWTITVCMLIWGVVCPLFWGLRDAILAFSISLACIVALRVLVVRHEEADRMTFRIWNCWISAVYVMPVVAQMEF</sequence>
<keyword evidence="4 5" id="KW-0472">Membrane</keyword>
<dbReference type="InterPro" id="IPR050475">
    <property type="entry name" value="Prenyltransferase_related"/>
</dbReference>
<feature type="transmembrane region" description="Helical" evidence="5">
    <location>
        <begin position="260"/>
        <end position="280"/>
    </location>
</feature>